<comment type="caution">
    <text evidence="1">The sequence shown here is derived from an EMBL/GenBank/DDBJ whole genome shotgun (WGS) entry which is preliminary data.</text>
</comment>
<gene>
    <name evidence="1" type="ORF">UX31_C0005G0039</name>
</gene>
<evidence type="ECO:0000313" key="2">
    <source>
        <dbReference type="Proteomes" id="UP000034107"/>
    </source>
</evidence>
<proteinExistence type="predicted"/>
<dbReference type="AlphaFoldDB" id="A0A0G1NNM7"/>
<organism evidence="1 2">
    <name type="scientific">Candidatus Nomurabacteria bacterium GW2011_GWA1_46_11</name>
    <dbReference type="NCBI Taxonomy" id="1618732"/>
    <lineage>
        <taxon>Bacteria</taxon>
        <taxon>Candidatus Nomuraibacteriota</taxon>
    </lineage>
</organism>
<dbReference type="Proteomes" id="UP000034107">
    <property type="component" value="Unassembled WGS sequence"/>
</dbReference>
<name>A0A0G1NNM7_9BACT</name>
<sequence>MYATKPERDTLLGFEISPDIQERVSHIHVFLADNEDTDGVERTVDTVMQTLPSAKLHKITGMGHFTMGDMGTEKFPELKEAALSSS</sequence>
<protein>
    <submittedName>
        <fullName evidence="1">Uncharacterized protein</fullName>
    </submittedName>
</protein>
<evidence type="ECO:0000313" key="1">
    <source>
        <dbReference type="EMBL" id="KKU22229.1"/>
    </source>
</evidence>
<dbReference type="EMBL" id="LCLS01000005">
    <property type="protein sequence ID" value="KKU22229.1"/>
    <property type="molecule type" value="Genomic_DNA"/>
</dbReference>
<reference evidence="1 2" key="1">
    <citation type="journal article" date="2015" name="Nature">
        <title>rRNA introns, odd ribosomes, and small enigmatic genomes across a large radiation of phyla.</title>
        <authorList>
            <person name="Brown C.T."/>
            <person name="Hug L.A."/>
            <person name="Thomas B.C."/>
            <person name="Sharon I."/>
            <person name="Castelle C.J."/>
            <person name="Singh A."/>
            <person name="Wilkins M.J."/>
            <person name="Williams K.H."/>
            <person name="Banfield J.F."/>
        </authorList>
    </citation>
    <scope>NUCLEOTIDE SEQUENCE [LARGE SCALE GENOMIC DNA]</scope>
</reference>
<accession>A0A0G1NNM7</accession>